<dbReference type="GO" id="GO:0008270">
    <property type="term" value="F:zinc ion binding"/>
    <property type="evidence" value="ECO:0007669"/>
    <property type="project" value="UniProtKB-KW"/>
</dbReference>
<evidence type="ECO:0000256" key="4">
    <source>
        <dbReference type="ARBA" id="ARBA00022833"/>
    </source>
</evidence>
<evidence type="ECO:0000256" key="5">
    <source>
        <dbReference type="ARBA" id="ARBA00023015"/>
    </source>
</evidence>
<dbReference type="InterPro" id="IPR036236">
    <property type="entry name" value="Znf_C2H2_sf"/>
</dbReference>
<evidence type="ECO:0000313" key="12">
    <source>
        <dbReference type="RefSeq" id="XP_008778117.1"/>
    </source>
</evidence>
<keyword evidence="4" id="KW-0862">Zinc</keyword>
<feature type="region of interest" description="Disordered" evidence="9">
    <location>
        <begin position="55"/>
        <end position="190"/>
    </location>
</feature>
<dbReference type="PANTHER" id="PTHR45801">
    <property type="entry name" value="OS07G0101800 PROTEIN"/>
    <property type="match status" value="1"/>
</dbReference>
<dbReference type="PROSITE" id="PS00028">
    <property type="entry name" value="ZINC_FINGER_C2H2_1"/>
    <property type="match status" value="1"/>
</dbReference>
<dbReference type="InterPro" id="IPR013087">
    <property type="entry name" value="Znf_C2H2_type"/>
</dbReference>
<evidence type="ECO:0000256" key="6">
    <source>
        <dbReference type="ARBA" id="ARBA00023163"/>
    </source>
</evidence>
<sequence>MEADHPSSDETQTAVPGESGGSSTRTRSYDCTFCKRGFSNAQALGGHMNIHRKDRAKLKQPSNQSQQFPFDVSNKFAPSYSPTLKNYPSQPMHGSQDKGPMSTSPWMAPSEQDIPGNRILDEGWPRQLSLFAERPSRGDDPASGGSGERPEDQIEQSGGFGAAAKELDLELRLGPEPTDDVSTAGLKDFL</sequence>
<evidence type="ECO:0000313" key="11">
    <source>
        <dbReference type="Proteomes" id="UP000228380"/>
    </source>
</evidence>
<dbReference type="Gene3D" id="3.30.160.60">
    <property type="entry name" value="Classic Zinc Finger"/>
    <property type="match status" value="1"/>
</dbReference>
<reference evidence="11" key="1">
    <citation type="journal article" date="2019" name="Nat. Commun.">
        <title>Genome-wide association mapping of date palm fruit traits.</title>
        <authorList>
            <person name="Hazzouri K.M."/>
            <person name="Gros-Balthazard M."/>
            <person name="Flowers J.M."/>
            <person name="Copetti D."/>
            <person name="Lemansour A."/>
            <person name="Lebrun M."/>
            <person name="Masmoudi K."/>
            <person name="Ferrand S."/>
            <person name="Dhar M.I."/>
            <person name="Fresquez Z.A."/>
            <person name="Rosas U."/>
            <person name="Zhang J."/>
            <person name="Talag J."/>
            <person name="Lee S."/>
            <person name="Kudrna D."/>
            <person name="Powell R.F."/>
            <person name="Leitch I.J."/>
            <person name="Krueger R.R."/>
            <person name="Wing R.A."/>
            <person name="Amiri K.M.A."/>
            <person name="Purugganan M.D."/>
        </authorList>
    </citation>
    <scope>NUCLEOTIDE SEQUENCE [LARGE SCALE GENOMIC DNA]</scope>
    <source>
        <strain evidence="11">cv. Khalas</strain>
    </source>
</reference>
<keyword evidence="11" id="KW-1185">Reference proteome</keyword>
<dbReference type="SUPFAM" id="SSF57667">
    <property type="entry name" value="beta-beta-alpha zinc fingers"/>
    <property type="match status" value="1"/>
</dbReference>
<keyword evidence="6" id="KW-0804">Transcription</keyword>
<feature type="domain" description="C2H2-type" evidence="10">
    <location>
        <begin position="29"/>
        <end position="56"/>
    </location>
</feature>
<dbReference type="Proteomes" id="UP000228380">
    <property type="component" value="Chromosome 12"/>
</dbReference>
<gene>
    <name evidence="12" type="primary">LOC103697948</name>
</gene>
<dbReference type="PANTHER" id="PTHR45801:SF111">
    <property type="entry name" value="C2H2 AND C2HC ZINC FINGERS SUPERFAMILY PROTEIN"/>
    <property type="match status" value="1"/>
</dbReference>
<feature type="compositionally biased region" description="Polar residues" evidence="9">
    <location>
        <begin position="80"/>
        <end position="93"/>
    </location>
</feature>
<dbReference type="RefSeq" id="XP_008778117.1">
    <property type="nucleotide sequence ID" value="XM_008779895.2"/>
</dbReference>
<evidence type="ECO:0000256" key="1">
    <source>
        <dbReference type="ARBA" id="ARBA00004123"/>
    </source>
</evidence>
<reference evidence="12" key="2">
    <citation type="submission" date="2025-08" db="UniProtKB">
        <authorList>
            <consortium name="RefSeq"/>
        </authorList>
    </citation>
    <scope>IDENTIFICATION</scope>
    <source>
        <tissue evidence="12">Young leaves</tissue>
    </source>
</reference>
<name>A0A8B7BJH4_PHODC</name>
<keyword evidence="3 8" id="KW-0863">Zinc-finger</keyword>
<evidence type="ECO:0000256" key="9">
    <source>
        <dbReference type="SAM" id="MobiDB-lite"/>
    </source>
</evidence>
<keyword evidence="2" id="KW-0479">Metal-binding</keyword>
<comment type="subcellular location">
    <subcellularLocation>
        <location evidence="1">Nucleus</location>
    </subcellularLocation>
</comment>
<feature type="region of interest" description="Disordered" evidence="9">
    <location>
        <begin position="1"/>
        <end position="26"/>
    </location>
</feature>
<protein>
    <submittedName>
        <fullName evidence="12">Zinc finger protein 6-like</fullName>
    </submittedName>
</protein>
<evidence type="ECO:0000259" key="10">
    <source>
        <dbReference type="PROSITE" id="PS50157"/>
    </source>
</evidence>
<dbReference type="InterPro" id="IPR052426">
    <property type="entry name" value="Plant_dev_regulator"/>
</dbReference>
<dbReference type="GO" id="GO:0005634">
    <property type="term" value="C:nucleus"/>
    <property type="evidence" value="ECO:0007669"/>
    <property type="project" value="UniProtKB-SubCell"/>
</dbReference>
<evidence type="ECO:0000256" key="3">
    <source>
        <dbReference type="ARBA" id="ARBA00022771"/>
    </source>
</evidence>
<dbReference type="AlphaFoldDB" id="A0A8B7BJH4"/>
<accession>A0A8B7BJH4</accession>
<keyword evidence="7" id="KW-0539">Nucleus</keyword>
<proteinExistence type="predicted"/>
<organism evidence="11 12">
    <name type="scientific">Phoenix dactylifera</name>
    <name type="common">Date palm</name>
    <dbReference type="NCBI Taxonomy" id="42345"/>
    <lineage>
        <taxon>Eukaryota</taxon>
        <taxon>Viridiplantae</taxon>
        <taxon>Streptophyta</taxon>
        <taxon>Embryophyta</taxon>
        <taxon>Tracheophyta</taxon>
        <taxon>Spermatophyta</taxon>
        <taxon>Magnoliopsida</taxon>
        <taxon>Liliopsida</taxon>
        <taxon>Arecaceae</taxon>
        <taxon>Coryphoideae</taxon>
        <taxon>Phoeniceae</taxon>
        <taxon>Phoenix</taxon>
    </lineage>
</organism>
<dbReference type="PROSITE" id="PS50157">
    <property type="entry name" value="ZINC_FINGER_C2H2_2"/>
    <property type="match status" value="1"/>
</dbReference>
<dbReference type="GeneID" id="103697948"/>
<dbReference type="OrthoDB" id="780709at2759"/>
<keyword evidence="5" id="KW-0805">Transcription regulation</keyword>
<evidence type="ECO:0000256" key="8">
    <source>
        <dbReference type="PROSITE-ProRule" id="PRU00042"/>
    </source>
</evidence>
<dbReference type="KEGG" id="pda:103697948"/>
<evidence type="ECO:0000256" key="7">
    <source>
        <dbReference type="ARBA" id="ARBA00023242"/>
    </source>
</evidence>
<evidence type="ECO:0000256" key="2">
    <source>
        <dbReference type="ARBA" id="ARBA00022723"/>
    </source>
</evidence>